<evidence type="ECO:0000313" key="1">
    <source>
        <dbReference type="EMBL" id="KPC53012.1"/>
    </source>
</evidence>
<proteinExistence type="predicted"/>
<dbReference type="Proteomes" id="UP000037939">
    <property type="component" value="Unassembled WGS sequence"/>
</dbReference>
<dbReference type="EMBL" id="LAQT01000008">
    <property type="protein sequence ID" value="KPC53012.1"/>
    <property type="molecule type" value="Genomic_DNA"/>
</dbReference>
<dbReference type="Pfam" id="PF06992">
    <property type="entry name" value="Phage_lambda_P"/>
    <property type="match status" value="1"/>
</dbReference>
<gene>
    <name evidence="1" type="ORF">WG78_10995</name>
</gene>
<dbReference type="GO" id="GO:0006270">
    <property type="term" value="P:DNA replication initiation"/>
    <property type="evidence" value="ECO:0007669"/>
    <property type="project" value="InterPro"/>
</dbReference>
<protein>
    <recommendedName>
        <fullName evidence="3">Replication protein P</fullName>
    </recommendedName>
</protein>
<dbReference type="STRING" id="857265.WG78_10995"/>
<dbReference type="InterPro" id="IPR009731">
    <property type="entry name" value="P-like"/>
</dbReference>
<comment type="caution">
    <text evidence="1">The sequence shown here is derived from an EMBL/GenBank/DDBJ whole genome shotgun (WGS) entry which is preliminary data.</text>
</comment>
<organism evidence="1 2">
    <name type="scientific">Amantichitinum ursilacus</name>
    <dbReference type="NCBI Taxonomy" id="857265"/>
    <lineage>
        <taxon>Bacteria</taxon>
        <taxon>Pseudomonadati</taxon>
        <taxon>Pseudomonadota</taxon>
        <taxon>Betaproteobacteria</taxon>
        <taxon>Neisseriales</taxon>
        <taxon>Chitinibacteraceae</taxon>
        <taxon>Amantichitinum</taxon>
    </lineage>
</organism>
<evidence type="ECO:0008006" key="3">
    <source>
        <dbReference type="Google" id="ProtNLM"/>
    </source>
</evidence>
<sequence>MAETTLTVAPNAWTKRTGTEKIIPIKTLWGRLDGIFPGLWRTRFPDELAIENWCREWAEGLYEEAVTFAMVKTGLEALRRRQGPDQYPPSLPEFIALCKAIPDFEEAFYEAQKQSSNREYGEDSWSHPAVYWAALDFGVYELRQTTWKASKTRWVRILSNRLSGPCSPIPKLLPKPVYKRGDPATAQAAMEQIKSMPWFRVAGAVGGA</sequence>
<name>A0A0N0GNN9_9NEIS</name>
<reference evidence="1 2" key="1">
    <citation type="submission" date="2015-07" db="EMBL/GenBank/DDBJ databases">
        <title>Draft genome sequence of the Amantichitinum ursilacus IGB-41, a new chitin-degrading bacterium.</title>
        <authorList>
            <person name="Kirstahler P."/>
            <person name="Guenther M."/>
            <person name="Grumaz C."/>
            <person name="Rupp S."/>
            <person name="Zibek S."/>
            <person name="Sohn K."/>
        </authorList>
    </citation>
    <scope>NUCLEOTIDE SEQUENCE [LARGE SCALE GENOMIC DNA]</scope>
    <source>
        <strain evidence="1 2">IGB-41</strain>
    </source>
</reference>
<evidence type="ECO:0000313" key="2">
    <source>
        <dbReference type="Proteomes" id="UP000037939"/>
    </source>
</evidence>
<keyword evidence="2" id="KW-1185">Reference proteome</keyword>
<accession>A0A0N0GNN9</accession>
<dbReference type="AlphaFoldDB" id="A0A0N0GNN9"/>